<comment type="pathway">
    <text evidence="2">Carbohydrate degradation; pentose phosphate pathway; D-ribulose 5-phosphate from D-glucose 6-phosphate (oxidative stage): step 2/3.</text>
</comment>
<dbReference type="Proteomes" id="UP000594638">
    <property type="component" value="Unassembled WGS sequence"/>
</dbReference>
<dbReference type="FunFam" id="3.40.50.1360:FF:000009">
    <property type="entry name" value="Probable 6-phosphogluconolactonase"/>
    <property type="match status" value="1"/>
</dbReference>
<dbReference type="Gene3D" id="3.40.50.1360">
    <property type="match status" value="1"/>
</dbReference>
<dbReference type="EMBL" id="CACTIH010003617">
    <property type="protein sequence ID" value="CAA2978185.1"/>
    <property type="molecule type" value="Genomic_DNA"/>
</dbReference>
<dbReference type="OrthoDB" id="432544at2759"/>
<feature type="domain" description="Glucosamine/galactosamine-6-phosphate isomerase" evidence="7">
    <location>
        <begin position="179"/>
        <end position="407"/>
    </location>
</feature>
<accession>A0A8S0RF32</accession>
<keyword evidence="9" id="KW-1185">Reference proteome</keyword>
<dbReference type="GO" id="GO:0017057">
    <property type="term" value="F:6-phosphogluconolactonase activity"/>
    <property type="evidence" value="ECO:0007669"/>
    <property type="project" value="UniProtKB-EC"/>
</dbReference>
<dbReference type="InterPro" id="IPR037171">
    <property type="entry name" value="NagB/RpiA_transferase-like"/>
</dbReference>
<proteinExistence type="inferred from homology"/>
<feature type="region of interest" description="Disordered" evidence="6">
    <location>
        <begin position="54"/>
        <end position="74"/>
    </location>
</feature>
<gene>
    <name evidence="8" type="ORF">OLEA9_A025531</name>
</gene>
<evidence type="ECO:0000256" key="4">
    <source>
        <dbReference type="ARBA" id="ARBA00013198"/>
    </source>
</evidence>
<feature type="compositionally biased region" description="Polar residues" evidence="6">
    <location>
        <begin position="54"/>
        <end position="69"/>
    </location>
</feature>
<dbReference type="GO" id="GO:0005737">
    <property type="term" value="C:cytoplasm"/>
    <property type="evidence" value="ECO:0007669"/>
    <property type="project" value="UniProtKB-ARBA"/>
</dbReference>
<dbReference type="NCBIfam" id="TIGR01198">
    <property type="entry name" value="pgl"/>
    <property type="match status" value="1"/>
</dbReference>
<dbReference type="InterPro" id="IPR039104">
    <property type="entry name" value="6PGL"/>
</dbReference>
<dbReference type="SUPFAM" id="SSF100950">
    <property type="entry name" value="NagB/RpiA/CoA transferase-like"/>
    <property type="match status" value="1"/>
</dbReference>
<dbReference type="GO" id="GO:0005975">
    <property type="term" value="P:carbohydrate metabolic process"/>
    <property type="evidence" value="ECO:0007669"/>
    <property type="project" value="InterPro"/>
</dbReference>
<dbReference type="GO" id="GO:0006098">
    <property type="term" value="P:pentose-phosphate shunt"/>
    <property type="evidence" value="ECO:0007669"/>
    <property type="project" value="InterPro"/>
</dbReference>
<evidence type="ECO:0000256" key="2">
    <source>
        <dbReference type="ARBA" id="ARBA00004961"/>
    </source>
</evidence>
<dbReference type="PANTHER" id="PTHR11054">
    <property type="entry name" value="6-PHOSPHOGLUCONOLACTONASE"/>
    <property type="match status" value="1"/>
</dbReference>
<name>A0A8S0RF32_OLEEU</name>
<evidence type="ECO:0000256" key="1">
    <source>
        <dbReference type="ARBA" id="ARBA00000832"/>
    </source>
</evidence>
<evidence type="ECO:0000259" key="7">
    <source>
        <dbReference type="Pfam" id="PF01182"/>
    </source>
</evidence>
<dbReference type="AlphaFoldDB" id="A0A8S0RF32"/>
<organism evidence="8 9">
    <name type="scientific">Olea europaea subsp. europaea</name>
    <dbReference type="NCBI Taxonomy" id="158383"/>
    <lineage>
        <taxon>Eukaryota</taxon>
        <taxon>Viridiplantae</taxon>
        <taxon>Streptophyta</taxon>
        <taxon>Embryophyta</taxon>
        <taxon>Tracheophyta</taxon>
        <taxon>Spermatophyta</taxon>
        <taxon>Magnoliopsida</taxon>
        <taxon>eudicotyledons</taxon>
        <taxon>Gunneridae</taxon>
        <taxon>Pentapetalae</taxon>
        <taxon>asterids</taxon>
        <taxon>lamiids</taxon>
        <taxon>Lamiales</taxon>
        <taxon>Oleaceae</taxon>
        <taxon>Oleeae</taxon>
        <taxon>Olea</taxon>
    </lineage>
</organism>
<protein>
    <recommendedName>
        <fullName evidence="4">6-phosphogluconolactonase</fullName>
        <ecNumber evidence="4">3.1.1.31</ecNumber>
    </recommendedName>
</protein>
<keyword evidence="5" id="KW-0378">Hydrolase</keyword>
<dbReference type="Pfam" id="PF01182">
    <property type="entry name" value="Glucosamine_iso"/>
    <property type="match status" value="1"/>
</dbReference>
<dbReference type="InterPro" id="IPR006148">
    <property type="entry name" value="Glc/Gal-6P_isomerase"/>
</dbReference>
<dbReference type="PANTHER" id="PTHR11054:SF22">
    <property type="entry name" value="6-PHOSPHOGLUCONOLACTONASE 3, CHLOROPLASTIC"/>
    <property type="match status" value="1"/>
</dbReference>
<sequence>MVNTCPHLIAEFFHKAPTNTLGGSRIHYPNGIPDNDVQPNKPYVCSIQTKQFPRVTSQNLHPSSSATKQKPSKNIAAPFPPVVPNFTFPICIYIRLFDTLRMASSSRVFSSYLRTLCSLPFRRSSPGIPLSSSFFIGKSGFGSLRLTSNLRKFECRTRASMAEIITPKSKGKVQVFDAEDELAVSLAKYTADLANKFSKEKDSFTVVLSGGSLIKSLRKLVEPPFIDSVDWSKWHVFWVDERVVPKDHPNSNYFLAYNDFLSKIPIPSGNVYAINDALAAEAAADDYETCLKHLVKSKIIDQSEITGFPKFDLILLGMGPDGHVASLFPSHPLVHENTKWVTCIKDSPKPPLERISFTLPVINASPYIALVVAGASKANSVHAALGPGPSSDMLPVQMVSPDGVVTWFLDKEAASKL</sequence>
<dbReference type="EC" id="3.1.1.31" evidence="4"/>
<comment type="similarity">
    <text evidence="3">Belongs to the glucosamine/galactosamine-6-phosphate isomerase family. 6-phosphogluconolactonase subfamily.</text>
</comment>
<comment type="catalytic activity">
    <reaction evidence="1">
        <text>6-phospho-D-glucono-1,5-lactone + H2O = 6-phospho-D-gluconate + H(+)</text>
        <dbReference type="Rhea" id="RHEA:12556"/>
        <dbReference type="ChEBI" id="CHEBI:15377"/>
        <dbReference type="ChEBI" id="CHEBI:15378"/>
        <dbReference type="ChEBI" id="CHEBI:57955"/>
        <dbReference type="ChEBI" id="CHEBI:58759"/>
        <dbReference type="EC" id="3.1.1.31"/>
    </reaction>
</comment>
<evidence type="ECO:0000313" key="9">
    <source>
        <dbReference type="Proteomes" id="UP000594638"/>
    </source>
</evidence>
<dbReference type="CDD" id="cd01400">
    <property type="entry name" value="6PGL"/>
    <property type="match status" value="1"/>
</dbReference>
<comment type="caution">
    <text evidence="8">The sequence shown here is derived from an EMBL/GenBank/DDBJ whole genome shotgun (WGS) entry which is preliminary data.</text>
</comment>
<dbReference type="InterPro" id="IPR005900">
    <property type="entry name" value="6-phosphogluconolactonase_DevB"/>
</dbReference>
<reference evidence="8 9" key="1">
    <citation type="submission" date="2019-12" db="EMBL/GenBank/DDBJ databases">
        <authorList>
            <person name="Alioto T."/>
            <person name="Alioto T."/>
            <person name="Gomez Garrido J."/>
        </authorList>
    </citation>
    <scope>NUCLEOTIDE SEQUENCE [LARGE SCALE GENOMIC DNA]</scope>
</reference>
<evidence type="ECO:0000256" key="6">
    <source>
        <dbReference type="SAM" id="MobiDB-lite"/>
    </source>
</evidence>
<evidence type="ECO:0000256" key="3">
    <source>
        <dbReference type="ARBA" id="ARBA00010662"/>
    </source>
</evidence>
<evidence type="ECO:0000313" key="8">
    <source>
        <dbReference type="EMBL" id="CAA2978185.1"/>
    </source>
</evidence>
<evidence type="ECO:0000256" key="5">
    <source>
        <dbReference type="ARBA" id="ARBA00022801"/>
    </source>
</evidence>
<dbReference type="Gramene" id="OE9A025531T2">
    <property type="protein sequence ID" value="OE9A025531C2"/>
    <property type="gene ID" value="OE9A025531"/>
</dbReference>